<accession>S3C6B3</accession>
<keyword evidence="2" id="KW-1133">Transmembrane helix</keyword>
<keyword evidence="2" id="KW-0472">Membrane</keyword>
<feature type="compositionally biased region" description="Polar residues" evidence="1">
    <location>
        <begin position="350"/>
        <end position="360"/>
    </location>
</feature>
<sequence length="377" mass="38918">MRANSPARLAVALFLGVAAAAPFELAECLSSKAAKLASFAACGHAGSIEYCLANRLPADSQLCTPDVLAQCFINAGCQPDEARIEAVWTIKRCEHGVEENELRRRSPAPAPADADTSSEKTATAKTTASEKTTTTAKTTSTEATTAETTATTASAETTASAASTATSTATTPTSTKVNSYTGTTTSSLVCETTTTITTKTCPTQSTGTASGKQMSCFSTQQSYPTCAAGLLCTTSDSGVTNCMKKQGADAAGIVIAIVFGAALVIAVATLCFFCCRDRRQDARLTKAAEAAAIARQAVIDSKKARAATAPAISVSASADSQPLMAQQGYDHNDQHDQHQQAYAPQYHSAVSNSDLRSSETGGDIAGPNPFADQHGLR</sequence>
<protein>
    <submittedName>
        <fullName evidence="4">Uncharacterized protein</fullName>
    </submittedName>
</protein>
<evidence type="ECO:0000256" key="3">
    <source>
        <dbReference type="SAM" id="SignalP"/>
    </source>
</evidence>
<evidence type="ECO:0000256" key="1">
    <source>
        <dbReference type="SAM" id="MobiDB-lite"/>
    </source>
</evidence>
<feature type="transmembrane region" description="Helical" evidence="2">
    <location>
        <begin position="250"/>
        <end position="275"/>
    </location>
</feature>
<dbReference type="Proteomes" id="UP000016923">
    <property type="component" value="Unassembled WGS sequence"/>
</dbReference>
<feature type="signal peptide" evidence="3">
    <location>
        <begin position="1"/>
        <end position="20"/>
    </location>
</feature>
<dbReference type="OMA" id="RAPLMRQ"/>
<evidence type="ECO:0000313" key="5">
    <source>
        <dbReference type="Proteomes" id="UP000016923"/>
    </source>
</evidence>
<feature type="region of interest" description="Disordered" evidence="1">
    <location>
        <begin position="346"/>
        <end position="377"/>
    </location>
</feature>
<dbReference type="HOGENOM" id="CLU_060171_0_0_1"/>
<dbReference type="eggNOG" id="ENOG502RJUX">
    <property type="taxonomic scope" value="Eukaryota"/>
</dbReference>
<keyword evidence="3" id="KW-0732">Signal</keyword>
<feature type="region of interest" description="Disordered" evidence="1">
    <location>
        <begin position="97"/>
        <end position="178"/>
    </location>
</feature>
<feature type="chain" id="PRO_5004506841" evidence="3">
    <location>
        <begin position="21"/>
        <end position="377"/>
    </location>
</feature>
<proteinExistence type="predicted"/>
<feature type="compositionally biased region" description="Low complexity" evidence="1">
    <location>
        <begin position="111"/>
        <end position="178"/>
    </location>
</feature>
<dbReference type="VEuPathDB" id="FungiDB:F503_06860"/>
<evidence type="ECO:0000256" key="2">
    <source>
        <dbReference type="SAM" id="Phobius"/>
    </source>
</evidence>
<organism evidence="4 5">
    <name type="scientific">Ophiostoma piceae (strain UAMH 11346)</name>
    <name type="common">Sap stain fungus</name>
    <dbReference type="NCBI Taxonomy" id="1262450"/>
    <lineage>
        <taxon>Eukaryota</taxon>
        <taxon>Fungi</taxon>
        <taxon>Dikarya</taxon>
        <taxon>Ascomycota</taxon>
        <taxon>Pezizomycotina</taxon>
        <taxon>Sordariomycetes</taxon>
        <taxon>Sordariomycetidae</taxon>
        <taxon>Ophiostomatales</taxon>
        <taxon>Ophiostomataceae</taxon>
        <taxon>Ophiostoma</taxon>
    </lineage>
</organism>
<reference evidence="4 5" key="1">
    <citation type="journal article" date="2013" name="BMC Genomics">
        <title>The genome and transcriptome of the pine saprophyte Ophiostoma piceae, and a comparison with the bark beetle-associated pine pathogen Grosmannia clavigera.</title>
        <authorList>
            <person name="Haridas S."/>
            <person name="Wang Y."/>
            <person name="Lim L."/>
            <person name="Massoumi Alamouti S."/>
            <person name="Jackman S."/>
            <person name="Docking R."/>
            <person name="Robertson G."/>
            <person name="Birol I."/>
            <person name="Bohlmann J."/>
            <person name="Breuil C."/>
        </authorList>
    </citation>
    <scope>NUCLEOTIDE SEQUENCE [LARGE SCALE GENOMIC DNA]</scope>
    <source>
        <strain evidence="4 5">UAMH 11346</strain>
    </source>
</reference>
<keyword evidence="5" id="KW-1185">Reference proteome</keyword>
<keyword evidence="2" id="KW-0812">Transmembrane</keyword>
<name>S3C6B3_OPHP1</name>
<dbReference type="EMBL" id="KE148147">
    <property type="protein sequence ID" value="EPE09084.1"/>
    <property type="molecule type" value="Genomic_DNA"/>
</dbReference>
<gene>
    <name evidence="4" type="ORF">F503_06860</name>
</gene>
<evidence type="ECO:0000313" key="4">
    <source>
        <dbReference type="EMBL" id="EPE09084.1"/>
    </source>
</evidence>
<dbReference type="OrthoDB" id="3630276at2759"/>
<dbReference type="AlphaFoldDB" id="S3C6B3"/>